<evidence type="ECO:0000259" key="11">
    <source>
        <dbReference type="Pfam" id="PF02230"/>
    </source>
</evidence>
<evidence type="ECO:0000256" key="1">
    <source>
        <dbReference type="ARBA" id="ARBA00004496"/>
    </source>
</evidence>
<dbReference type="GO" id="GO:0052689">
    <property type="term" value="F:carboxylic ester hydrolase activity"/>
    <property type="evidence" value="ECO:0007669"/>
    <property type="project" value="TreeGrafter"/>
</dbReference>
<evidence type="ECO:0000256" key="6">
    <source>
        <dbReference type="ARBA" id="ARBA00022832"/>
    </source>
</evidence>
<gene>
    <name evidence="12" type="ORF">ANCCAN_18960</name>
</gene>
<dbReference type="FunFam" id="3.40.50.1820:FF:000010">
    <property type="entry name" value="Acyl-protein thioesterase 2"/>
    <property type="match status" value="1"/>
</dbReference>
<evidence type="ECO:0000256" key="9">
    <source>
        <dbReference type="ARBA" id="ARBA00047337"/>
    </source>
</evidence>
<keyword evidence="5" id="KW-0378">Hydrolase</keyword>
<comment type="caution">
    <text evidence="12">The sequence shown here is derived from an EMBL/GenBank/DDBJ whole genome shotgun (WGS) entry which is preliminary data.</text>
</comment>
<evidence type="ECO:0000256" key="4">
    <source>
        <dbReference type="ARBA" id="ARBA00022490"/>
    </source>
</evidence>
<evidence type="ECO:0000256" key="2">
    <source>
        <dbReference type="ARBA" id="ARBA00006499"/>
    </source>
</evidence>
<dbReference type="STRING" id="29170.A0A368FWQ4"/>
<evidence type="ECO:0000256" key="7">
    <source>
        <dbReference type="ARBA" id="ARBA00023098"/>
    </source>
</evidence>
<accession>A0A368FWQ4</accession>
<evidence type="ECO:0000256" key="8">
    <source>
        <dbReference type="ARBA" id="ARBA00031195"/>
    </source>
</evidence>
<keyword evidence="4" id="KW-0963">Cytoplasm</keyword>
<feature type="non-terminal residue" evidence="12">
    <location>
        <position position="1"/>
    </location>
</feature>
<dbReference type="GO" id="GO:0008474">
    <property type="term" value="F:palmitoyl-(protein) hydrolase activity"/>
    <property type="evidence" value="ECO:0007669"/>
    <property type="project" value="UniProtKB-EC"/>
</dbReference>
<name>A0A368FWQ4_ANCCA</name>
<sequence length="266" mass="28784">LSRLLVSGLSASFAIQPQACAKPTPFTTLLAKSLHHSSHQSAMSQAPPPVVINAKKNHTSTVIFLHGLGDQGDGWSDVFAHEVRHDNTKYICPSRNHSSASRPVTLNMGMRMPAWFDLYGLDASSREDDEGIAQATRLVHGMIDAEIAAGIPSEKIILGGFSMGGALALYAGLTYPHKLGGIVGLSSFLIQRDKLPGNHTANLATPIFLGHGSNDFLVPLTFGQLTEKLLKTFNPNVKLRVYNGMAHSSCAEELRDMKQFINEKIN</sequence>
<protein>
    <recommendedName>
        <fullName evidence="3">palmitoyl-protein hydrolase</fullName>
        <ecNumber evidence="3">3.1.2.22</ecNumber>
    </recommendedName>
    <alternativeName>
        <fullName evidence="8">Palmitoyl-protein hydrolase</fullName>
    </alternativeName>
</protein>
<evidence type="ECO:0000256" key="5">
    <source>
        <dbReference type="ARBA" id="ARBA00022801"/>
    </source>
</evidence>
<comment type="similarity">
    <text evidence="2">Belongs to the AB hydrolase superfamily. AB hydrolase 2 family.</text>
</comment>
<comment type="catalytic activity">
    <reaction evidence="9">
        <text>S-hexadecanoyl-L-cysteinyl-[protein] + H2O = L-cysteinyl-[protein] + hexadecanoate + H(+)</text>
        <dbReference type="Rhea" id="RHEA:19233"/>
        <dbReference type="Rhea" id="RHEA-COMP:10131"/>
        <dbReference type="Rhea" id="RHEA-COMP:11032"/>
        <dbReference type="ChEBI" id="CHEBI:7896"/>
        <dbReference type="ChEBI" id="CHEBI:15377"/>
        <dbReference type="ChEBI" id="CHEBI:15378"/>
        <dbReference type="ChEBI" id="CHEBI:29950"/>
        <dbReference type="ChEBI" id="CHEBI:74151"/>
        <dbReference type="EC" id="3.1.2.22"/>
    </reaction>
</comment>
<dbReference type="GO" id="GO:0006631">
    <property type="term" value="P:fatty acid metabolic process"/>
    <property type="evidence" value="ECO:0007669"/>
    <property type="project" value="UniProtKB-KW"/>
</dbReference>
<dbReference type="InterPro" id="IPR003140">
    <property type="entry name" value="PLipase/COase/thioEstase"/>
</dbReference>
<dbReference type="AlphaFoldDB" id="A0A368FWQ4"/>
<reference evidence="12 13" key="1">
    <citation type="submission" date="2014-10" db="EMBL/GenBank/DDBJ databases">
        <title>Draft genome of the hookworm Ancylostoma caninum.</title>
        <authorList>
            <person name="Mitreva M."/>
        </authorList>
    </citation>
    <scope>NUCLEOTIDE SEQUENCE [LARGE SCALE GENOMIC DNA]</scope>
    <source>
        <strain evidence="12 13">Baltimore</strain>
    </source>
</reference>
<dbReference type="InterPro" id="IPR029058">
    <property type="entry name" value="AB_hydrolase_fold"/>
</dbReference>
<keyword evidence="13" id="KW-1185">Reference proteome</keyword>
<dbReference type="EC" id="3.1.2.22" evidence="3"/>
<dbReference type="PANTHER" id="PTHR10655">
    <property type="entry name" value="LYSOPHOSPHOLIPASE-RELATED"/>
    <property type="match status" value="1"/>
</dbReference>
<comment type="subcellular location">
    <subcellularLocation>
        <location evidence="1">Cytoplasm</location>
    </subcellularLocation>
</comment>
<keyword evidence="7" id="KW-0443">Lipid metabolism</keyword>
<dbReference type="Gene3D" id="3.40.50.1820">
    <property type="entry name" value="alpha/beta hydrolase"/>
    <property type="match status" value="1"/>
</dbReference>
<keyword evidence="6" id="KW-0276">Fatty acid metabolism</keyword>
<evidence type="ECO:0000313" key="13">
    <source>
        <dbReference type="Proteomes" id="UP000252519"/>
    </source>
</evidence>
<feature type="domain" description="Phospholipase/carboxylesterase/thioesterase" evidence="11">
    <location>
        <begin position="49"/>
        <end position="263"/>
    </location>
</feature>
<dbReference type="EMBL" id="JOJR01000692">
    <property type="protein sequence ID" value="RCN35185.1"/>
    <property type="molecule type" value="Genomic_DNA"/>
</dbReference>
<dbReference type="SUPFAM" id="SSF53474">
    <property type="entry name" value="alpha/beta-Hydrolases"/>
    <property type="match status" value="1"/>
</dbReference>
<dbReference type="Proteomes" id="UP000252519">
    <property type="component" value="Unassembled WGS sequence"/>
</dbReference>
<comment type="catalytic activity">
    <reaction evidence="10">
        <text>1-hexadecanoyl-sn-glycero-3-phosphocholine + H2O = sn-glycerol 3-phosphocholine + hexadecanoate + H(+)</text>
        <dbReference type="Rhea" id="RHEA:40435"/>
        <dbReference type="ChEBI" id="CHEBI:7896"/>
        <dbReference type="ChEBI" id="CHEBI:15377"/>
        <dbReference type="ChEBI" id="CHEBI:15378"/>
        <dbReference type="ChEBI" id="CHEBI:16870"/>
        <dbReference type="ChEBI" id="CHEBI:72998"/>
    </reaction>
    <physiologicalReaction direction="left-to-right" evidence="10">
        <dbReference type="Rhea" id="RHEA:40436"/>
    </physiologicalReaction>
</comment>
<organism evidence="12 13">
    <name type="scientific">Ancylostoma caninum</name>
    <name type="common">Dog hookworm</name>
    <dbReference type="NCBI Taxonomy" id="29170"/>
    <lineage>
        <taxon>Eukaryota</taxon>
        <taxon>Metazoa</taxon>
        <taxon>Ecdysozoa</taxon>
        <taxon>Nematoda</taxon>
        <taxon>Chromadorea</taxon>
        <taxon>Rhabditida</taxon>
        <taxon>Rhabditina</taxon>
        <taxon>Rhabditomorpha</taxon>
        <taxon>Strongyloidea</taxon>
        <taxon>Ancylostomatidae</taxon>
        <taxon>Ancylostomatinae</taxon>
        <taxon>Ancylostoma</taxon>
    </lineage>
</organism>
<proteinExistence type="inferred from homology"/>
<evidence type="ECO:0000256" key="3">
    <source>
        <dbReference type="ARBA" id="ARBA00012423"/>
    </source>
</evidence>
<dbReference type="Pfam" id="PF02230">
    <property type="entry name" value="Abhydrolase_2"/>
    <property type="match status" value="1"/>
</dbReference>
<dbReference type="InterPro" id="IPR050565">
    <property type="entry name" value="LYPA1-2/EST-like"/>
</dbReference>
<dbReference type="GO" id="GO:0005737">
    <property type="term" value="C:cytoplasm"/>
    <property type="evidence" value="ECO:0007669"/>
    <property type="project" value="UniProtKB-SubCell"/>
</dbReference>
<evidence type="ECO:0000313" key="12">
    <source>
        <dbReference type="EMBL" id="RCN35185.1"/>
    </source>
</evidence>
<evidence type="ECO:0000256" key="10">
    <source>
        <dbReference type="ARBA" id="ARBA00048656"/>
    </source>
</evidence>
<dbReference type="OrthoDB" id="2418081at2759"/>
<dbReference type="PANTHER" id="PTHR10655:SF68">
    <property type="entry name" value="PALMITOYL-PROTEIN HYDROLASE"/>
    <property type="match status" value="1"/>
</dbReference>